<evidence type="ECO:0000256" key="2">
    <source>
        <dbReference type="ARBA" id="ARBA00023163"/>
    </source>
</evidence>
<dbReference type="Proteomes" id="UP000632138">
    <property type="component" value="Unassembled WGS sequence"/>
</dbReference>
<feature type="domain" description="Sox C-terminal" evidence="4">
    <location>
        <begin position="1"/>
        <end position="86"/>
    </location>
</feature>
<gene>
    <name evidence="5" type="ORF">JIG36_36070</name>
</gene>
<comment type="caution">
    <text evidence="5">The sequence shown here is derived from an EMBL/GenBank/DDBJ whole genome shotgun (WGS) entry which is preliminary data.</text>
</comment>
<reference evidence="5 6" key="1">
    <citation type="submission" date="2021-01" db="EMBL/GenBank/DDBJ databases">
        <title>Actinoplanes sp. nov. LDG1-06 isolated from lichen.</title>
        <authorList>
            <person name="Saeng-In P."/>
            <person name="Phongsopitanun W."/>
            <person name="Kanchanasin P."/>
            <person name="Yuki M."/>
            <person name="Kudo T."/>
            <person name="Ohkuma M."/>
            <person name="Tanasupawat S."/>
        </authorList>
    </citation>
    <scope>NUCLEOTIDE SEQUENCE [LARGE SCALE GENOMIC DNA]</scope>
    <source>
        <strain evidence="5 6">LDG1-06</strain>
    </source>
</reference>
<proteinExistence type="predicted"/>
<sequence>MSSPPPMSNPDDMDSLVVEVAYYENLGSLDRDDFDRYVRAEATLENMISAEAARRQKDFGFAEAEELLDQFLALNTSQRDIAERERARPGLDDDYRRQLDYIGAATAGNILLAEGQQHANRAEQRRLASDYDSAEKHLREAMRCFAQLARSDVPLQPVGELRYTLSEATGQMMAGLAHMRAGDFKGAYQSLDRTHVAFDELLAQAEEEHARAGDANDPQFEELRRDLADSMRYVQAVQSFAEVLREAQNGNYRDAVVSGQEAVAHFERIVAEAVARQASRNAHSLFEMELARVNGWLSWVSGELAVDEGRWAACREHIRAARGHWNRAARAATRNFYMGIIAQRPEDGNTDMLLQSTLRRCDRELAFRMEIDALNAKLTHSNRIEIQAVGQGGNAMPSSSNFNFNAPVSSNIIGNEARIESATANQANASTDLRELTRQLADLREVLAGAARTPQERETVEAVTAAHEAAGRNDEEATRTNLARAGKWALGVAEQLALAAATAAIKLAMGA</sequence>
<feature type="coiled-coil region" evidence="3">
    <location>
        <begin position="419"/>
        <end position="453"/>
    </location>
</feature>
<protein>
    <recommendedName>
        <fullName evidence="4">Sox C-terminal domain-containing protein</fullName>
    </recommendedName>
</protein>
<dbReference type="InterPro" id="IPR021934">
    <property type="entry name" value="Sox_C"/>
</dbReference>
<evidence type="ECO:0000313" key="6">
    <source>
        <dbReference type="Proteomes" id="UP000632138"/>
    </source>
</evidence>
<evidence type="ECO:0000256" key="3">
    <source>
        <dbReference type="SAM" id="Coils"/>
    </source>
</evidence>
<accession>A0ABS2ANW2</accession>
<name>A0ABS2ANW2_9ACTN</name>
<organism evidence="5 6">
    <name type="scientific">Paractinoplanes ovalisporus</name>
    <dbReference type="NCBI Taxonomy" id="2810368"/>
    <lineage>
        <taxon>Bacteria</taxon>
        <taxon>Bacillati</taxon>
        <taxon>Actinomycetota</taxon>
        <taxon>Actinomycetes</taxon>
        <taxon>Micromonosporales</taxon>
        <taxon>Micromonosporaceae</taxon>
        <taxon>Paractinoplanes</taxon>
    </lineage>
</organism>
<keyword evidence="1" id="KW-0805">Transcription regulation</keyword>
<keyword evidence="3" id="KW-0175">Coiled coil</keyword>
<dbReference type="PROSITE" id="PS51516">
    <property type="entry name" value="SOX_C"/>
    <property type="match status" value="1"/>
</dbReference>
<keyword evidence="2" id="KW-0804">Transcription</keyword>
<evidence type="ECO:0000259" key="4">
    <source>
        <dbReference type="PROSITE" id="PS51516"/>
    </source>
</evidence>
<evidence type="ECO:0000313" key="5">
    <source>
        <dbReference type="EMBL" id="MBM2620931.1"/>
    </source>
</evidence>
<dbReference type="EMBL" id="JAENHP010000017">
    <property type="protein sequence ID" value="MBM2620931.1"/>
    <property type="molecule type" value="Genomic_DNA"/>
</dbReference>
<keyword evidence="6" id="KW-1185">Reference proteome</keyword>
<evidence type="ECO:0000256" key="1">
    <source>
        <dbReference type="ARBA" id="ARBA00023015"/>
    </source>
</evidence>
<dbReference type="RefSeq" id="WP_203380920.1">
    <property type="nucleotide sequence ID" value="NZ_JAENHP010000017.1"/>
</dbReference>